<dbReference type="AlphaFoldDB" id="A0A1M6MNA6"/>
<reference evidence="1 2" key="1">
    <citation type="submission" date="2016-11" db="EMBL/GenBank/DDBJ databases">
        <authorList>
            <person name="Jaros S."/>
            <person name="Januszkiewicz K."/>
            <person name="Wedrychowicz H."/>
        </authorList>
    </citation>
    <scope>NUCLEOTIDE SEQUENCE [LARGE SCALE GENOMIC DNA]</scope>
    <source>
        <strain evidence="1 2">LMG 20594</strain>
    </source>
</reference>
<dbReference type="EMBL" id="FRAB01000008">
    <property type="protein sequence ID" value="SHJ84937.1"/>
    <property type="molecule type" value="Genomic_DNA"/>
</dbReference>
<sequence>MYFALLVSQLPQVRESHHYYEAAPALVSPTPTKPSHRWWAAVRALLGQKHGLS</sequence>
<accession>A0A1M6MNA6</accession>
<evidence type="ECO:0000313" key="1">
    <source>
        <dbReference type="EMBL" id="SHJ84937.1"/>
    </source>
</evidence>
<evidence type="ECO:0000313" key="2">
    <source>
        <dbReference type="Proteomes" id="UP000184395"/>
    </source>
</evidence>
<gene>
    <name evidence="1" type="ORF">SAMN05192548_10083</name>
</gene>
<organism evidence="1 2">
    <name type="scientific">Paraburkholderia terricola</name>
    <dbReference type="NCBI Taxonomy" id="169427"/>
    <lineage>
        <taxon>Bacteria</taxon>
        <taxon>Pseudomonadati</taxon>
        <taxon>Pseudomonadota</taxon>
        <taxon>Betaproteobacteria</taxon>
        <taxon>Burkholderiales</taxon>
        <taxon>Burkholderiaceae</taxon>
        <taxon>Paraburkholderia</taxon>
    </lineage>
</organism>
<name>A0A1M6MNA6_9BURK</name>
<protein>
    <submittedName>
        <fullName evidence="1">Uncharacterized protein</fullName>
    </submittedName>
</protein>
<dbReference type="Proteomes" id="UP000184395">
    <property type="component" value="Unassembled WGS sequence"/>
</dbReference>
<proteinExistence type="predicted"/>